<keyword evidence="7" id="KW-0479">Metal-binding</keyword>
<feature type="transmembrane region" description="Helical" evidence="13">
    <location>
        <begin position="47"/>
        <end position="66"/>
    </location>
</feature>
<accession>A0A1U7ND40</accession>
<comment type="cofactor">
    <cofactor evidence="1">
        <name>Zn(2+)</name>
        <dbReference type="ChEBI" id="CHEBI:29105"/>
    </cofactor>
</comment>
<keyword evidence="5 15" id="KW-0645">Protease</keyword>
<evidence type="ECO:0000256" key="1">
    <source>
        <dbReference type="ARBA" id="ARBA00001947"/>
    </source>
</evidence>
<dbReference type="PANTHER" id="PTHR35864">
    <property type="entry name" value="ZINC METALLOPROTEASE MJ0611-RELATED"/>
    <property type="match status" value="1"/>
</dbReference>
<keyword evidence="6 13" id="KW-0812">Transmembrane</keyword>
<dbReference type="InterPro" id="IPR008915">
    <property type="entry name" value="Peptidase_M50"/>
</dbReference>
<evidence type="ECO:0000313" key="16">
    <source>
        <dbReference type="Proteomes" id="UP000186341"/>
    </source>
</evidence>
<comment type="similarity">
    <text evidence="3">Belongs to the peptidase M50B family.</text>
</comment>
<evidence type="ECO:0000256" key="2">
    <source>
        <dbReference type="ARBA" id="ARBA00004651"/>
    </source>
</evidence>
<dbReference type="GO" id="GO:0005886">
    <property type="term" value="C:plasma membrane"/>
    <property type="evidence" value="ECO:0007669"/>
    <property type="project" value="UniProtKB-SubCell"/>
</dbReference>
<evidence type="ECO:0000256" key="7">
    <source>
        <dbReference type="ARBA" id="ARBA00022723"/>
    </source>
</evidence>
<protein>
    <submittedName>
        <fullName evidence="15">Site-2 protease family protein</fullName>
    </submittedName>
</protein>
<proteinExistence type="inferred from homology"/>
<sequence>MDLLSILVTVIAVVLSMSVHEMAHGLVSAWLGDPTAKIRGRLSLNPLAHIDWTGLLCLMLFGFGWAKPVPIDPSYYKDQKTGIIWTSFAGPVANFLLAFVFLLIYTLLSFFAPAFVSSGFGAFIAAVLMNTAVISIGFGIFNLIPIPPLDGAKIFWSFLPDREYYRMMAGSQWTTLLFILLIATGVLSRPLVMMRQTMLGWMLQACIGLIGLFI</sequence>
<evidence type="ECO:0000256" key="4">
    <source>
        <dbReference type="ARBA" id="ARBA00022475"/>
    </source>
</evidence>
<organism evidence="15 16">
    <name type="scientific">Ileibacterium valens</name>
    <dbReference type="NCBI Taxonomy" id="1862668"/>
    <lineage>
        <taxon>Bacteria</taxon>
        <taxon>Bacillati</taxon>
        <taxon>Bacillota</taxon>
        <taxon>Erysipelotrichia</taxon>
        <taxon>Erysipelotrichales</taxon>
        <taxon>Erysipelotrichaceae</taxon>
        <taxon>Ileibacterium</taxon>
    </lineage>
</organism>
<dbReference type="CDD" id="cd06158">
    <property type="entry name" value="S2P-M50_like_1"/>
    <property type="match status" value="1"/>
</dbReference>
<evidence type="ECO:0000256" key="12">
    <source>
        <dbReference type="ARBA" id="ARBA00023136"/>
    </source>
</evidence>
<dbReference type="EMBL" id="MPJW01000260">
    <property type="protein sequence ID" value="OLU36767.1"/>
    <property type="molecule type" value="Genomic_DNA"/>
</dbReference>
<evidence type="ECO:0000256" key="10">
    <source>
        <dbReference type="ARBA" id="ARBA00022989"/>
    </source>
</evidence>
<keyword evidence="16" id="KW-1185">Reference proteome</keyword>
<feature type="transmembrane region" description="Helical" evidence="13">
    <location>
        <begin position="87"/>
        <end position="108"/>
    </location>
</feature>
<comment type="subcellular location">
    <subcellularLocation>
        <location evidence="2">Cell membrane</location>
        <topology evidence="2">Multi-pass membrane protein</topology>
    </subcellularLocation>
</comment>
<gene>
    <name evidence="15" type="ORF">BO222_11815</name>
</gene>
<evidence type="ECO:0000256" key="5">
    <source>
        <dbReference type="ARBA" id="ARBA00022670"/>
    </source>
</evidence>
<dbReference type="GO" id="GO:0006508">
    <property type="term" value="P:proteolysis"/>
    <property type="evidence" value="ECO:0007669"/>
    <property type="project" value="UniProtKB-KW"/>
</dbReference>
<keyword evidence="11" id="KW-0482">Metalloprotease</keyword>
<dbReference type="GO" id="GO:0008237">
    <property type="term" value="F:metallopeptidase activity"/>
    <property type="evidence" value="ECO:0007669"/>
    <property type="project" value="UniProtKB-KW"/>
</dbReference>
<feature type="transmembrane region" description="Helical" evidence="13">
    <location>
        <begin position="120"/>
        <end position="144"/>
    </location>
</feature>
<dbReference type="PANTHER" id="PTHR35864:SF1">
    <property type="entry name" value="ZINC METALLOPROTEASE YWHC-RELATED"/>
    <property type="match status" value="1"/>
</dbReference>
<keyword evidence="4" id="KW-1003">Cell membrane</keyword>
<dbReference type="InterPro" id="IPR044537">
    <property type="entry name" value="Rip2-like"/>
</dbReference>
<keyword evidence="9" id="KW-0862">Zinc</keyword>
<dbReference type="Proteomes" id="UP000186341">
    <property type="component" value="Unassembled WGS sequence"/>
</dbReference>
<comment type="caution">
    <text evidence="15">The sequence shown here is derived from an EMBL/GenBank/DDBJ whole genome shotgun (WGS) entry which is preliminary data.</text>
</comment>
<feature type="transmembrane region" description="Helical" evidence="13">
    <location>
        <begin position="164"/>
        <end position="187"/>
    </location>
</feature>
<name>A0A1U7ND40_9FIRM</name>
<keyword evidence="8" id="KW-0378">Hydrolase</keyword>
<evidence type="ECO:0000256" key="13">
    <source>
        <dbReference type="SAM" id="Phobius"/>
    </source>
</evidence>
<evidence type="ECO:0000256" key="9">
    <source>
        <dbReference type="ARBA" id="ARBA00022833"/>
    </source>
</evidence>
<evidence type="ECO:0000256" key="3">
    <source>
        <dbReference type="ARBA" id="ARBA00007931"/>
    </source>
</evidence>
<feature type="domain" description="Peptidase M50" evidence="14">
    <location>
        <begin position="125"/>
        <end position="161"/>
    </location>
</feature>
<dbReference type="Pfam" id="PF02163">
    <property type="entry name" value="Peptidase_M50"/>
    <property type="match status" value="1"/>
</dbReference>
<evidence type="ECO:0000256" key="8">
    <source>
        <dbReference type="ARBA" id="ARBA00022801"/>
    </source>
</evidence>
<evidence type="ECO:0000256" key="6">
    <source>
        <dbReference type="ARBA" id="ARBA00022692"/>
    </source>
</evidence>
<reference evidence="15 16" key="1">
    <citation type="submission" date="2016-11" db="EMBL/GenBank/DDBJ databases">
        <title>Description of two novel members of the family Erysipelotrichaceae: Ileibacterium lipovorans gen. nov., sp. nov. and Dubosiella newyorkensis, gen. nov., sp. nov.</title>
        <authorList>
            <person name="Cox L.M."/>
            <person name="Sohn J."/>
            <person name="Tyrrell K.L."/>
            <person name="Citron D.M."/>
            <person name="Lawson P.A."/>
            <person name="Patel N.B."/>
            <person name="Iizumi T."/>
            <person name="Perez-Perez G.I."/>
            <person name="Goldstein E.J."/>
            <person name="Blaser M.J."/>
        </authorList>
    </citation>
    <scope>NUCLEOTIDE SEQUENCE [LARGE SCALE GENOMIC DNA]</scope>
    <source>
        <strain evidence="15 16">NYU-BL-A3</strain>
    </source>
</reference>
<evidence type="ECO:0000259" key="14">
    <source>
        <dbReference type="Pfam" id="PF02163"/>
    </source>
</evidence>
<evidence type="ECO:0000313" key="15">
    <source>
        <dbReference type="EMBL" id="OLU36767.1"/>
    </source>
</evidence>
<dbReference type="AlphaFoldDB" id="A0A1U7ND40"/>
<dbReference type="InterPro" id="IPR052348">
    <property type="entry name" value="Metallopeptidase_M50B"/>
</dbReference>
<keyword evidence="12 13" id="KW-0472">Membrane</keyword>
<keyword evidence="10 13" id="KW-1133">Transmembrane helix</keyword>
<dbReference type="GO" id="GO:0046872">
    <property type="term" value="F:metal ion binding"/>
    <property type="evidence" value="ECO:0007669"/>
    <property type="project" value="UniProtKB-KW"/>
</dbReference>
<evidence type="ECO:0000256" key="11">
    <source>
        <dbReference type="ARBA" id="ARBA00023049"/>
    </source>
</evidence>